<organism evidence="2 3">
    <name type="scientific">Actinomadura napierensis</name>
    <dbReference type="NCBI Taxonomy" id="267854"/>
    <lineage>
        <taxon>Bacteria</taxon>
        <taxon>Bacillati</taxon>
        <taxon>Actinomycetota</taxon>
        <taxon>Actinomycetes</taxon>
        <taxon>Streptosporangiales</taxon>
        <taxon>Thermomonosporaceae</taxon>
        <taxon>Actinomadura</taxon>
    </lineage>
</organism>
<evidence type="ECO:0000256" key="1">
    <source>
        <dbReference type="SAM" id="MobiDB-lite"/>
    </source>
</evidence>
<sequence>MRRDNRAMLRKLPRTVHNSVGPNGAYRETSGGSGVWHRMGTGSFRQAQSPTPW</sequence>
<evidence type="ECO:0000313" key="2">
    <source>
        <dbReference type="EMBL" id="GAA2120716.1"/>
    </source>
</evidence>
<comment type="caution">
    <text evidence="2">The sequence shown here is derived from an EMBL/GenBank/DDBJ whole genome shotgun (WGS) entry which is preliminary data.</text>
</comment>
<accession>A0ABN2Y4E6</accession>
<dbReference type="EMBL" id="BAAAMR010000003">
    <property type="protein sequence ID" value="GAA2120716.1"/>
    <property type="molecule type" value="Genomic_DNA"/>
</dbReference>
<name>A0ABN2Y4E6_9ACTN</name>
<evidence type="ECO:0000313" key="3">
    <source>
        <dbReference type="Proteomes" id="UP001501020"/>
    </source>
</evidence>
<dbReference type="Proteomes" id="UP001501020">
    <property type="component" value="Unassembled WGS sequence"/>
</dbReference>
<evidence type="ECO:0008006" key="4">
    <source>
        <dbReference type="Google" id="ProtNLM"/>
    </source>
</evidence>
<feature type="compositionally biased region" description="Polar residues" evidence="1">
    <location>
        <begin position="43"/>
        <end position="53"/>
    </location>
</feature>
<keyword evidence="3" id="KW-1185">Reference proteome</keyword>
<protein>
    <recommendedName>
        <fullName evidence="4">Lasso RiPP family leader peptide-containing protein</fullName>
    </recommendedName>
</protein>
<gene>
    <name evidence="2" type="ORF">GCM10009727_05640</name>
</gene>
<feature type="region of interest" description="Disordered" evidence="1">
    <location>
        <begin position="1"/>
        <end position="53"/>
    </location>
</feature>
<proteinExistence type="predicted"/>
<reference evidence="2 3" key="1">
    <citation type="journal article" date="2019" name="Int. J. Syst. Evol. Microbiol.">
        <title>The Global Catalogue of Microorganisms (GCM) 10K type strain sequencing project: providing services to taxonomists for standard genome sequencing and annotation.</title>
        <authorList>
            <consortium name="The Broad Institute Genomics Platform"/>
            <consortium name="The Broad Institute Genome Sequencing Center for Infectious Disease"/>
            <person name="Wu L."/>
            <person name="Ma J."/>
        </authorList>
    </citation>
    <scope>NUCLEOTIDE SEQUENCE [LARGE SCALE GENOMIC DNA]</scope>
    <source>
        <strain evidence="2 3">JCM 13850</strain>
    </source>
</reference>